<sequence length="545" mass="61234">MMMNNPPFDNSLTIIALPREIQVSVLTYLRAYDLTTVQQSCRFYNDPDLIHKVVTFTAQHVYGQEETGISSNNSGTTIPGVRNGKYTLGSLRTLELTVVARALSSAEPKAGFYVSKAWVKKTLLWLEKMNEPAPTKKLSKKQQRQRARRLSDVHPPWPDVNGDLLCPHENLQRCNAKSARARRRLMDKQAWKILRKLYPDSTQLESGNGECLQCLMEKETAKKSEEDAAEKAKLERKEPLSNKHVRRVYTRTRGFPTHRLQETSASTPNAAVCASKNSCPLVAGKYYVIPRSWCHQWRRYIKTGDVSMPLPPEASMLLCDAHKFALLPPHLEAFLHGETSQLLSTIKKQPSEQDDNGPSYLASAASRSANFHCLPIGASPPVVDSEAMQALQAAGMSHSEIISQQMAFMRIQGQVAPPAPPRSPAAPRANSTGNTNAVANDNDDDNNEFNQNARLDRENHLVVELVTEEEWIALKDTGCWPKQVSSFVFSLTVAENGCVSYSTQPCRDCDPTGSRFTLRAEIKYRRKRWEPKSVEQKRIPNKLNY</sequence>
<gene>
    <name evidence="3" type="ORF">CYCCA115_LOCUS11995</name>
    <name evidence="4" type="ORF">CYCCA115_LOCUS22790</name>
</gene>
<proteinExistence type="predicted"/>
<dbReference type="PROSITE" id="PS50181">
    <property type="entry name" value="FBOX"/>
    <property type="match status" value="1"/>
</dbReference>
<dbReference type="EMBL" id="CAKOGP040001758">
    <property type="protein sequence ID" value="CAJ1949241.1"/>
    <property type="molecule type" value="Genomic_DNA"/>
</dbReference>
<dbReference type="InterPro" id="IPR001810">
    <property type="entry name" value="F-box_dom"/>
</dbReference>
<feature type="compositionally biased region" description="Low complexity" evidence="1">
    <location>
        <begin position="425"/>
        <end position="440"/>
    </location>
</feature>
<dbReference type="Proteomes" id="UP001295423">
    <property type="component" value="Unassembled WGS sequence"/>
</dbReference>
<name>A0AAD2GA69_9STRA</name>
<evidence type="ECO:0000256" key="1">
    <source>
        <dbReference type="SAM" id="MobiDB-lite"/>
    </source>
</evidence>
<evidence type="ECO:0000313" key="5">
    <source>
        <dbReference type="Proteomes" id="UP001295423"/>
    </source>
</evidence>
<accession>A0AAD2GA69</accession>
<evidence type="ECO:0000259" key="2">
    <source>
        <dbReference type="PROSITE" id="PS50181"/>
    </source>
</evidence>
<evidence type="ECO:0000313" key="3">
    <source>
        <dbReference type="EMBL" id="CAJ1949241.1"/>
    </source>
</evidence>
<keyword evidence="5" id="KW-1185">Reference proteome</keyword>
<feature type="region of interest" description="Disordered" evidence="1">
    <location>
        <begin position="134"/>
        <end position="154"/>
    </location>
</feature>
<reference evidence="4" key="1">
    <citation type="submission" date="2023-08" db="EMBL/GenBank/DDBJ databases">
        <authorList>
            <person name="Audoor S."/>
            <person name="Bilcke G."/>
        </authorList>
    </citation>
    <scope>NUCLEOTIDE SEQUENCE</scope>
</reference>
<feature type="domain" description="F-box" evidence="2">
    <location>
        <begin position="11"/>
        <end position="59"/>
    </location>
</feature>
<protein>
    <recommendedName>
        <fullName evidence="2">F-box domain-containing protein</fullName>
    </recommendedName>
</protein>
<evidence type="ECO:0000313" key="4">
    <source>
        <dbReference type="EMBL" id="CAJ1967471.1"/>
    </source>
</evidence>
<dbReference type="AlphaFoldDB" id="A0AAD2GA69"/>
<feature type="region of interest" description="Disordered" evidence="1">
    <location>
        <begin position="415"/>
        <end position="450"/>
    </location>
</feature>
<organism evidence="4 5">
    <name type="scientific">Cylindrotheca closterium</name>
    <dbReference type="NCBI Taxonomy" id="2856"/>
    <lineage>
        <taxon>Eukaryota</taxon>
        <taxon>Sar</taxon>
        <taxon>Stramenopiles</taxon>
        <taxon>Ochrophyta</taxon>
        <taxon>Bacillariophyta</taxon>
        <taxon>Bacillariophyceae</taxon>
        <taxon>Bacillariophycidae</taxon>
        <taxon>Bacillariales</taxon>
        <taxon>Bacillariaceae</taxon>
        <taxon>Cylindrotheca</taxon>
    </lineage>
</organism>
<comment type="caution">
    <text evidence="4">The sequence shown here is derived from an EMBL/GenBank/DDBJ whole genome shotgun (WGS) entry which is preliminary data.</text>
</comment>
<feature type="compositionally biased region" description="Basic residues" evidence="1">
    <location>
        <begin position="137"/>
        <end position="148"/>
    </location>
</feature>
<dbReference type="EMBL" id="CAKOGP040002328">
    <property type="protein sequence ID" value="CAJ1967471.1"/>
    <property type="molecule type" value="Genomic_DNA"/>
</dbReference>